<comment type="caution">
    <text evidence="1">The sequence shown here is derived from an EMBL/GenBank/DDBJ whole genome shotgun (WGS) entry which is preliminary data.</text>
</comment>
<organism evidence="1 2">
    <name type="scientific">Arctium lappa</name>
    <name type="common">Greater burdock</name>
    <name type="synonym">Lappa major</name>
    <dbReference type="NCBI Taxonomy" id="4217"/>
    <lineage>
        <taxon>Eukaryota</taxon>
        <taxon>Viridiplantae</taxon>
        <taxon>Streptophyta</taxon>
        <taxon>Embryophyta</taxon>
        <taxon>Tracheophyta</taxon>
        <taxon>Spermatophyta</taxon>
        <taxon>Magnoliopsida</taxon>
        <taxon>eudicotyledons</taxon>
        <taxon>Gunneridae</taxon>
        <taxon>Pentapetalae</taxon>
        <taxon>asterids</taxon>
        <taxon>campanulids</taxon>
        <taxon>Asterales</taxon>
        <taxon>Asteraceae</taxon>
        <taxon>Carduoideae</taxon>
        <taxon>Cardueae</taxon>
        <taxon>Arctiinae</taxon>
        <taxon>Arctium</taxon>
    </lineage>
</organism>
<evidence type="ECO:0000313" key="1">
    <source>
        <dbReference type="EMBL" id="KAI3757544.1"/>
    </source>
</evidence>
<keyword evidence="2" id="KW-1185">Reference proteome</keyword>
<reference evidence="1 2" key="2">
    <citation type="journal article" date="2022" name="Mol. Ecol. Resour.">
        <title>The genomes of chicory, endive, great burdock and yacon provide insights into Asteraceae paleo-polyploidization history and plant inulin production.</title>
        <authorList>
            <person name="Fan W."/>
            <person name="Wang S."/>
            <person name="Wang H."/>
            <person name="Wang A."/>
            <person name="Jiang F."/>
            <person name="Liu H."/>
            <person name="Zhao H."/>
            <person name="Xu D."/>
            <person name="Zhang Y."/>
        </authorList>
    </citation>
    <scope>NUCLEOTIDE SEQUENCE [LARGE SCALE GENOMIC DNA]</scope>
    <source>
        <strain evidence="2">cv. Niubang</strain>
    </source>
</reference>
<proteinExistence type="predicted"/>
<dbReference type="Proteomes" id="UP001055879">
    <property type="component" value="Linkage Group LG02"/>
</dbReference>
<sequence length="195" mass="22221">MTEDCSRIGINREFDCVGIITNNEKWIMETISIKVEDKIFKVGVMEKVWEDLDLGEDIDDKSSSSEEFLEEEENWNNWEEMKAKAAGDGQRRRMKVTNKLLKSYWRSIRWMSCRQSTTDYIISDNLEDLNEAVGPTSELGSFFKISSLGPDMSRSSVVASKHNSKDLNTPIGETSLRPDLLPTLEESLIRAVNGT</sequence>
<protein>
    <submittedName>
        <fullName evidence="1">Uncharacterized protein</fullName>
    </submittedName>
</protein>
<gene>
    <name evidence="1" type="ORF">L6452_05084</name>
</gene>
<evidence type="ECO:0000313" key="2">
    <source>
        <dbReference type="Proteomes" id="UP001055879"/>
    </source>
</evidence>
<name>A0ACB9EF09_ARCLA</name>
<accession>A0ACB9EF09</accession>
<reference evidence="2" key="1">
    <citation type="journal article" date="2022" name="Mol. Ecol. Resour.">
        <title>The genomes of chicory, endive, great burdock and yacon provide insights into Asteraceae palaeo-polyploidization history and plant inulin production.</title>
        <authorList>
            <person name="Fan W."/>
            <person name="Wang S."/>
            <person name="Wang H."/>
            <person name="Wang A."/>
            <person name="Jiang F."/>
            <person name="Liu H."/>
            <person name="Zhao H."/>
            <person name="Xu D."/>
            <person name="Zhang Y."/>
        </authorList>
    </citation>
    <scope>NUCLEOTIDE SEQUENCE [LARGE SCALE GENOMIC DNA]</scope>
    <source>
        <strain evidence="2">cv. Niubang</strain>
    </source>
</reference>
<dbReference type="EMBL" id="CM042048">
    <property type="protein sequence ID" value="KAI3757544.1"/>
    <property type="molecule type" value="Genomic_DNA"/>
</dbReference>